<reference evidence="1 3" key="1">
    <citation type="journal article" date="2014" name="BMC Genomics">
        <title>Genome sequence of Anopheles sinensis provides insight into genetics basis of mosquito competence for malaria parasites.</title>
        <authorList>
            <person name="Zhou D."/>
            <person name="Zhang D."/>
            <person name="Ding G."/>
            <person name="Shi L."/>
            <person name="Hou Q."/>
            <person name="Ye Y."/>
            <person name="Xu Y."/>
            <person name="Zhou H."/>
            <person name="Xiong C."/>
            <person name="Li S."/>
            <person name="Yu J."/>
            <person name="Hong S."/>
            <person name="Yu X."/>
            <person name="Zou P."/>
            <person name="Chen C."/>
            <person name="Chang X."/>
            <person name="Wang W."/>
            <person name="Lv Y."/>
            <person name="Sun Y."/>
            <person name="Ma L."/>
            <person name="Shen B."/>
            <person name="Zhu C."/>
        </authorList>
    </citation>
    <scope>NUCLEOTIDE SEQUENCE [LARGE SCALE GENOMIC DNA]</scope>
</reference>
<keyword evidence="3" id="KW-1185">Reference proteome</keyword>
<dbReference type="EMBL" id="KE525224">
    <property type="protein sequence ID" value="KFB42775.1"/>
    <property type="molecule type" value="Genomic_DNA"/>
</dbReference>
<dbReference type="AlphaFoldDB" id="A0A084VXT1"/>
<proteinExistence type="predicted"/>
<dbReference type="EMBL" id="ATLV01018205">
    <property type="status" value="NOT_ANNOTATED_CDS"/>
    <property type="molecule type" value="Genomic_DNA"/>
</dbReference>
<protein>
    <submittedName>
        <fullName evidence="1 2">Membrane protein</fullName>
    </submittedName>
</protein>
<accession>A0A084VXT1</accession>
<dbReference type="EnsemblMetazoa" id="ASIC010521-RA">
    <property type="protein sequence ID" value="ASIC010521-PA"/>
    <property type="gene ID" value="ASIC010521"/>
</dbReference>
<sequence>MQISTSEPTKGKRRFPVAPGAWCVRSWPSWGVMGRVVSHHRDQQREIAVSWVPGGLGHGPHVGACWRCV</sequence>
<dbReference type="Proteomes" id="UP000030765">
    <property type="component" value="Unassembled WGS sequence"/>
</dbReference>
<name>A0A084VXT1_ANOSI</name>
<organism evidence="1">
    <name type="scientific">Anopheles sinensis</name>
    <name type="common">Mosquito</name>
    <dbReference type="NCBI Taxonomy" id="74873"/>
    <lineage>
        <taxon>Eukaryota</taxon>
        <taxon>Metazoa</taxon>
        <taxon>Ecdysozoa</taxon>
        <taxon>Arthropoda</taxon>
        <taxon>Hexapoda</taxon>
        <taxon>Insecta</taxon>
        <taxon>Pterygota</taxon>
        <taxon>Neoptera</taxon>
        <taxon>Endopterygota</taxon>
        <taxon>Diptera</taxon>
        <taxon>Nematocera</taxon>
        <taxon>Culicoidea</taxon>
        <taxon>Culicidae</taxon>
        <taxon>Anophelinae</taxon>
        <taxon>Anopheles</taxon>
    </lineage>
</organism>
<dbReference type="VEuPathDB" id="VectorBase:ASIC010521"/>
<reference evidence="2" key="2">
    <citation type="submission" date="2020-05" db="UniProtKB">
        <authorList>
            <consortium name="EnsemblMetazoa"/>
        </authorList>
    </citation>
    <scope>IDENTIFICATION</scope>
</reference>
<evidence type="ECO:0000313" key="2">
    <source>
        <dbReference type="EnsemblMetazoa" id="ASIC010521-PA"/>
    </source>
</evidence>
<evidence type="ECO:0000313" key="1">
    <source>
        <dbReference type="EMBL" id="KFB42775.1"/>
    </source>
</evidence>
<gene>
    <name evidence="1" type="ORF">ZHAS_00010521</name>
</gene>
<evidence type="ECO:0000313" key="3">
    <source>
        <dbReference type="Proteomes" id="UP000030765"/>
    </source>
</evidence>